<evidence type="ECO:0000313" key="3">
    <source>
        <dbReference type="EMBL" id="KAH7514434.1"/>
    </source>
</evidence>
<evidence type="ECO:0000313" key="4">
    <source>
        <dbReference type="Proteomes" id="UP000813462"/>
    </source>
</evidence>
<dbReference type="Gene3D" id="1.25.40.10">
    <property type="entry name" value="Tetratricopeptide repeat domain"/>
    <property type="match status" value="1"/>
</dbReference>
<sequence length="294" mass="31917">MKSLLIRAGSVPVQSPHVCGSPRVCLSRSNSLSGVFSSENSSVFRPKASLHFDVNCRGDKGIRRVCSENDVIRSVNEFSGGSFSCFPARIPEEEYVSEGGDDDDNGGISSLLRRSASFSGVRPECGIPLEEHGFSGGGFGKGGKSAGGDGGGDDYGFSSLSGGNSDRSKIGDYYQKMLKKNPSDSLLLRNYGKFLQEVEKDTEGAEEYYSRAILANPGDGELLSLYGKLIWDTERDEDRAKSYFDQAVHASPDDCMVLGSYAHFMWEADEDDDDTEEINKKTEMSPSRALVPAF</sequence>
<dbReference type="EMBL" id="JAEACU010000011">
    <property type="protein sequence ID" value="KAH7514434.1"/>
    <property type="molecule type" value="Genomic_DNA"/>
</dbReference>
<dbReference type="InterPro" id="IPR057352">
    <property type="entry name" value="TPR_TmcB/C"/>
</dbReference>
<gene>
    <name evidence="3" type="ORF">FEM48_Zijuj11G0089200</name>
</gene>
<dbReference type="OrthoDB" id="439046at2759"/>
<dbReference type="PANTHER" id="PTHR26312:SF123">
    <property type="entry name" value="TETRATRICOPEPTIDE REPEAT (TPR)-LIKE SUPERFAMILY PROTEIN"/>
    <property type="match status" value="1"/>
</dbReference>
<protein>
    <recommendedName>
        <fullName evidence="2">TmcB/TmcC TPR repeats domain-containing protein</fullName>
    </recommendedName>
</protein>
<name>A0A978UI03_ZIZJJ</name>
<comment type="caution">
    <text evidence="3">The sequence shown here is derived from an EMBL/GenBank/DDBJ whole genome shotgun (WGS) entry which is preliminary data.</text>
</comment>
<organism evidence="3 4">
    <name type="scientific">Ziziphus jujuba var. spinosa</name>
    <dbReference type="NCBI Taxonomy" id="714518"/>
    <lineage>
        <taxon>Eukaryota</taxon>
        <taxon>Viridiplantae</taxon>
        <taxon>Streptophyta</taxon>
        <taxon>Embryophyta</taxon>
        <taxon>Tracheophyta</taxon>
        <taxon>Spermatophyta</taxon>
        <taxon>Magnoliopsida</taxon>
        <taxon>eudicotyledons</taxon>
        <taxon>Gunneridae</taxon>
        <taxon>Pentapetalae</taxon>
        <taxon>rosids</taxon>
        <taxon>fabids</taxon>
        <taxon>Rosales</taxon>
        <taxon>Rhamnaceae</taxon>
        <taxon>Paliureae</taxon>
        <taxon>Ziziphus</taxon>
    </lineage>
</organism>
<evidence type="ECO:0000256" key="1">
    <source>
        <dbReference type="SAM" id="MobiDB-lite"/>
    </source>
</evidence>
<feature type="region of interest" description="Disordered" evidence="1">
    <location>
        <begin position="272"/>
        <end position="294"/>
    </location>
</feature>
<dbReference type="InterPro" id="IPR011990">
    <property type="entry name" value="TPR-like_helical_dom_sf"/>
</dbReference>
<reference evidence="3" key="1">
    <citation type="journal article" date="2021" name="Front. Plant Sci.">
        <title>Chromosome-Scale Genome Assembly for Chinese Sour Jujube and Insights Into Its Genome Evolution and Domestication Signature.</title>
        <authorList>
            <person name="Shen L.-Y."/>
            <person name="Luo H."/>
            <person name="Wang X.-L."/>
            <person name="Wang X.-M."/>
            <person name="Qiu X.-J."/>
            <person name="Liu H."/>
            <person name="Zhou S.-S."/>
            <person name="Jia K.-H."/>
            <person name="Nie S."/>
            <person name="Bao Y.-T."/>
            <person name="Zhang R.-G."/>
            <person name="Yun Q.-Z."/>
            <person name="Chai Y.-H."/>
            <person name="Lu J.-Y."/>
            <person name="Li Y."/>
            <person name="Zhao S.-W."/>
            <person name="Mao J.-F."/>
            <person name="Jia S.-G."/>
            <person name="Mao Y.-M."/>
        </authorList>
    </citation>
    <scope>NUCLEOTIDE SEQUENCE</scope>
    <source>
        <strain evidence="3">AT0</strain>
        <tissue evidence="3">Leaf</tissue>
    </source>
</reference>
<dbReference type="Pfam" id="PF25474">
    <property type="entry name" value="TPR_TmcB"/>
    <property type="match status" value="1"/>
</dbReference>
<evidence type="ECO:0000259" key="2">
    <source>
        <dbReference type="Pfam" id="PF25474"/>
    </source>
</evidence>
<proteinExistence type="predicted"/>
<feature type="domain" description="TmcB/TmcC TPR repeats" evidence="2">
    <location>
        <begin position="168"/>
        <end position="213"/>
    </location>
</feature>
<dbReference type="SUPFAM" id="SSF48452">
    <property type="entry name" value="TPR-like"/>
    <property type="match status" value="1"/>
</dbReference>
<dbReference type="Proteomes" id="UP000813462">
    <property type="component" value="Unassembled WGS sequence"/>
</dbReference>
<accession>A0A978UI03</accession>
<dbReference type="AlphaFoldDB" id="A0A978UI03"/>
<dbReference type="PANTHER" id="PTHR26312">
    <property type="entry name" value="TETRATRICOPEPTIDE REPEAT PROTEIN 5"/>
    <property type="match status" value="1"/>
</dbReference>